<dbReference type="HOGENOM" id="CLU_019366_3_0_1"/>
<dbReference type="OrthoDB" id="3226064at2759"/>
<feature type="region of interest" description="Disordered" evidence="1">
    <location>
        <begin position="555"/>
        <end position="576"/>
    </location>
</feature>
<dbReference type="KEGG" id="mbe:MBM_09564"/>
<dbReference type="OMA" id="YACSKVY"/>
<dbReference type="SUPFAM" id="SSF81383">
    <property type="entry name" value="F-box domain"/>
    <property type="match status" value="1"/>
</dbReference>
<dbReference type="AlphaFoldDB" id="K1WUG7"/>
<evidence type="ECO:0000313" key="3">
    <source>
        <dbReference type="EMBL" id="EKD12243.1"/>
    </source>
</evidence>
<protein>
    <submittedName>
        <fullName evidence="3">F-box domain-containing protein</fullName>
    </submittedName>
</protein>
<keyword evidence="4" id="KW-1185">Reference proteome</keyword>
<gene>
    <name evidence="3" type="ORF">MBM_09564</name>
</gene>
<feature type="compositionally biased region" description="Basic and acidic residues" evidence="1">
    <location>
        <begin position="555"/>
        <end position="566"/>
    </location>
</feature>
<sequence length="576" mass="63875">MTKLILLPNEILHHVFRQVDPVDLAHLSRSCTLLNKNIAGDGQLFKAVYCYMLDAPPESQAKTFDYKNQLREFVKCRRILDSSTEKPMIFNTPDEEALLFLADWTTRFLRTAHSTKSRNLGFLHAYFSRLNPKNLTRFLCHSSTWDRARLLNLNPLCETPFAVRQASAKLHVLYGKPLLKPTRNAQRKGPTVDLTPNHKDPYPYAVSKVYDLRNYTEETMWGPYLADGYASVDWEKLEAVMLLLGYNAEVFKESVGENMLPAGFSWDEGWAGATPGSYTSTDIYGSSQVEEFEEVIEGEGDEATEPVVDPYNIGGTWMRVVCFLDFHELFAYNFTNPATPTDRPRPALQTTEAIRLISMELRVTHTEPPGPDDGQELPVVFFEGISRSLHSPRDVNANSNIKGCPSNVAWGTAANGKSNSEERWRSEGIQVGGVGSARGVLGHWFDKDHDVHGPAGPTGFYKISDQIKNYASDSDTEEPPVLDVEIDDDVEDVEEVQAFIGQLAEAIGMNMPGLHAHVHIENANNSNSDGDGGINGGGGIAGGNGTLQGILSANEHEHEAEERGYAADRNGFSFDD</sequence>
<evidence type="ECO:0000256" key="1">
    <source>
        <dbReference type="SAM" id="MobiDB-lite"/>
    </source>
</evidence>
<dbReference type="CDD" id="cd09917">
    <property type="entry name" value="F-box_SF"/>
    <property type="match status" value="1"/>
</dbReference>
<proteinExistence type="predicted"/>
<dbReference type="EMBL" id="JH921460">
    <property type="protein sequence ID" value="EKD12243.1"/>
    <property type="molecule type" value="Genomic_DNA"/>
</dbReference>
<organism evidence="3 4">
    <name type="scientific">Marssonina brunnea f. sp. multigermtubi (strain MB_m1)</name>
    <name type="common">Marssonina leaf spot fungus</name>
    <dbReference type="NCBI Taxonomy" id="1072389"/>
    <lineage>
        <taxon>Eukaryota</taxon>
        <taxon>Fungi</taxon>
        <taxon>Dikarya</taxon>
        <taxon>Ascomycota</taxon>
        <taxon>Pezizomycotina</taxon>
        <taxon>Leotiomycetes</taxon>
        <taxon>Helotiales</taxon>
        <taxon>Drepanopezizaceae</taxon>
        <taxon>Drepanopeziza</taxon>
    </lineage>
</organism>
<dbReference type="InterPro" id="IPR036047">
    <property type="entry name" value="F-box-like_dom_sf"/>
</dbReference>
<accession>K1WUG7</accession>
<dbReference type="Pfam" id="PF12937">
    <property type="entry name" value="F-box-like"/>
    <property type="match status" value="1"/>
</dbReference>
<dbReference type="Proteomes" id="UP000006753">
    <property type="component" value="Unassembled WGS sequence"/>
</dbReference>
<dbReference type="eggNOG" id="ENOG502RP4Z">
    <property type="taxonomic scope" value="Eukaryota"/>
</dbReference>
<evidence type="ECO:0000259" key="2">
    <source>
        <dbReference type="PROSITE" id="PS50181"/>
    </source>
</evidence>
<reference evidence="3 4" key="1">
    <citation type="journal article" date="2012" name="BMC Genomics">
        <title>Sequencing the genome of Marssonina brunnea reveals fungus-poplar co-evolution.</title>
        <authorList>
            <person name="Zhu S."/>
            <person name="Cao Y.-Z."/>
            <person name="Jiang C."/>
            <person name="Tan B.-Y."/>
            <person name="Wang Z."/>
            <person name="Feng S."/>
            <person name="Zhang L."/>
            <person name="Su X.-H."/>
            <person name="Brejova B."/>
            <person name="Vinar T."/>
            <person name="Xu M."/>
            <person name="Wang M.-X."/>
            <person name="Zhang S.-G."/>
            <person name="Huang M.-R."/>
            <person name="Wu R."/>
            <person name="Zhou Y."/>
        </authorList>
    </citation>
    <scope>NUCLEOTIDE SEQUENCE [LARGE SCALE GENOMIC DNA]</scope>
    <source>
        <strain evidence="3 4">MB_m1</strain>
    </source>
</reference>
<dbReference type="PROSITE" id="PS50181">
    <property type="entry name" value="FBOX"/>
    <property type="match status" value="1"/>
</dbReference>
<evidence type="ECO:0000313" key="4">
    <source>
        <dbReference type="Proteomes" id="UP000006753"/>
    </source>
</evidence>
<dbReference type="InParanoid" id="K1WUG7"/>
<feature type="domain" description="F-box" evidence="2">
    <location>
        <begin position="1"/>
        <end position="48"/>
    </location>
</feature>
<name>K1WUG7_MARBU</name>
<dbReference type="InterPro" id="IPR001810">
    <property type="entry name" value="F-box_dom"/>
</dbReference>